<dbReference type="WBParaSite" id="MhA1_Contig1149.frz3.gene1">
    <property type="protein sequence ID" value="MhA1_Contig1149.frz3.gene1"/>
    <property type="gene ID" value="MhA1_Contig1149.frz3.gene1"/>
</dbReference>
<evidence type="ECO:0000313" key="2">
    <source>
        <dbReference type="WBParaSite" id="MhA1_Contig1149.frz3.gene1"/>
    </source>
</evidence>
<dbReference type="AlphaFoldDB" id="A0A1I8B0T4"/>
<protein>
    <submittedName>
        <fullName evidence="2">Uncharacterized protein</fullName>
    </submittedName>
</protein>
<sequence length="138" mass="15186">MFPLNLIKRNISAIIILIGGSSAPGCHLNNGELLKFDFTDGIESFKTNHELLNYKNIKGFSCSAFCQIEGIGGFIFGGYDGNECLNQILKIDEIEPHNVNLLSPLPFGLKNAAALPSPDKQRIWIIGGWDGYNTQKMV</sequence>
<dbReference type="SUPFAM" id="SSF50965">
    <property type="entry name" value="Galactose oxidase, central domain"/>
    <property type="match status" value="1"/>
</dbReference>
<dbReference type="InterPro" id="IPR015915">
    <property type="entry name" value="Kelch-typ_b-propeller"/>
</dbReference>
<dbReference type="Proteomes" id="UP000095281">
    <property type="component" value="Unplaced"/>
</dbReference>
<reference evidence="2" key="1">
    <citation type="submission" date="2016-11" db="UniProtKB">
        <authorList>
            <consortium name="WormBaseParasite"/>
        </authorList>
    </citation>
    <scope>IDENTIFICATION</scope>
</reference>
<accession>A0A1I8B0T4</accession>
<proteinExistence type="predicted"/>
<name>A0A1I8B0T4_MELHA</name>
<keyword evidence="1" id="KW-1185">Reference proteome</keyword>
<organism evidence="1 2">
    <name type="scientific">Meloidogyne hapla</name>
    <name type="common">Root-knot nematode worm</name>
    <dbReference type="NCBI Taxonomy" id="6305"/>
    <lineage>
        <taxon>Eukaryota</taxon>
        <taxon>Metazoa</taxon>
        <taxon>Ecdysozoa</taxon>
        <taxon>Nematoda</taxon>
        <taxon>Chromadorea</taxon>
        <taxon>Rhabditida</taxon>
        <taxon>Tylenchina</taxon>
        <taxon>Tylenchomorpha</taxon>
        <taxon>Tylenchoidea</taxon>
        <taxon>Meloidogynidae</taxon>
        <taxon>Meloidogyninae</taxon>
        <taxon>Meloidogyne</taxon>
    </lineage>
</organism>
<dbReference type="Gene3D" id="2.120.10.80">
    <property type="entry name" value="Kelch-type beta propeller"/>
    <property type="match status" value="1"/>
</dbReference>
<dbReference type="InterPro" id="IPR011043">
    <property type="entry name" value="Gal_Oxase/kelch_b-propeller"/>
</dbReference>
<evidence type="ECO:0000313" key="1">
    <source>
        <dbReference type="Proteomes" id="UP000095281"/>
    </source>
</evidence>